<evidence type="ECO:0000313" key="3">
    <source>
        <dbReference type="EMBL" id="QNE36752.1"/>
    </source>
</evidence>
<evidence type="ECO:0000313" key="4">
    <source>
        <dbReference type="Proteomes" id="UP000515511"/>
    </source>
</evidence>
<sequence>MNVDRNRQEDRPVALVTGATGGIGGAIARALALDHTVIAVGRDIPSLQSLGEVDNIRATLADLLDLDSMARLIRSLDRLDVLVHSAAMSSRFTVEDADAAEWRRQLELNVVVPGEVTRFALPLLRESTGQVIFINSGAGLRSYGGHTLYSATKHALKAMADGLRAEELDRRVRVASVFPGPTETAMLAGDLRKAGRPFETGAYIDPESIARTVRTIVDLGSDAQLVDVSVRPRRE</sequence>
<protein>
    <submittedName>
        <fullName evidence="3">SDR family oxidoreductase</fullName>
    </submittedName>
</protein>
<organism evidence="3 4">
    <name type="scientific">Leifsonia shinshuensis</name>
    <dbReference type="NCBI Taxonomy" id="150026"/>
    <lineage>
        <taxon>Bacteria</taxon>
        <taxon>Bacillati</taxon>
        <taxon>Actinomycetota</taxon>
        <taxon>Actinomycetes</taxon>
        <taxon>Micrococcales</taxon>
        <taxon>Microbacteriaceae</taxon>
        <taxon>Leifsonia</taxon>
    </lineage>
</organism>
<dbReference type="Gene3D" id="3.40.50.720">
    <property type="entry name" value="NAD(P)-binding Rossmann-like Domain"/>
    <property type="match status" value="1"/>
</dbReference>
<reference evidence="4" key="1">
    <citation type="submission" date="2019-09" db="EMBL/GenBank/DDBJ databases">
        <title>Antimicrobial potential of Antarctic Bacteria.</title>
        <authorList>
            <person name="Benaud N."/>
            <person name="Edwards R.J."/>
            <person name="Ferrari B.C."/>
        </authorList>
    </citation>
    <scope>NUCLEOTIDE SEQUENCE [LARGE SCALE GENOMIC DNA]</scope>
    <source>
        <strain evidence="4">INR9</strain>
    </source>
</reference>
<dbReference type="RefSeq" id="WP_185276192.1">
    <property type="nucleotide sequence ID" value="NZ_CP043641.1"/>
</dbReference>
<evidence type="ECO:0000256" key="2">
    <source>
        <dbReference type="ARBA" id="ARBA00023002"/>
    </source>
</evidence>
<dbReference type="Pfam" id="PF00106">
    <property type="entry name" value="adh_short"/>
    <property type="match status" value="1"/>
</dbReference>
<dbReference type="InterPro" id="IPR036291">
    <property type="entry name" value="NAD(P)-bd_dom_sf"/>
</dbReference>
<keyword evidence="2" id="KW-0560">Oxidoreductase</keyword>
<dbReference type="InterPro" id="IPR020904">
    <property type="entry name" value="Sc_DH/Rdtase_CS"/>
</dbReference>
<dbReference type="PANTHER" id="PTHR44196">
    <property type="entry name" value="DEHYDROGENASE/REDUCTASE SDR FAMILY MEMBER 7B"/>
    <property type="match status" value="1"/>
</dbReference>
<gene>
    <name evidence="3" type="ORF">F1C12_17605</name>
</gene>
<dbReference type="InterPro" id="IPR002347">
    <property type="entry name" value="SDR_fam"/>
</dbReference>
<name>A0A7G6YE37_9MICO</name>
<dbReference type="PANTHER" id="PTHR44196:SF1">
    <property type="entry name" value="DEHYDROGENASE_REDUCTASE SDR FAMILY MEMBER 7B"/>
    <property type="match status" value="1"/>
</dbReference>
<dbReference type="PROSITE" id="PS00061">
    <property type="entry name" value="ADH_SHORT"/>
    <property type="match status" value="1"/>
</dbReference>
<dbReference type="GO" id="GO:0016491">
    <property type="term" value="F:oxidoreductase activity"/>
    <property type="evidence" value="ECO:0007669"/>
    <property type="project" value="UniProtKB-KW"/>
</dbReference>
<dbReference type="AlphaFoldDB" id="A0A7G6YE37"/>
<dbReference type="EMBL" id="CP043641">
    <property type="protein sequence ID" value="QNE36752.1"/>
    <property type="molecule type" value="Genomic_DNA"/>
</dbReference>
<dbReference type="PRINTS" id="PR00081">
    <property type="entry name" value="GDHRDH"/>
</dbReference>
<accession>A0A7G6YE37</accession>
<comment type="similarity">
    <text evidence="1">Belongs to the short-chain dehydrogenases/reductases (SDR) family.</text>
</comment>
<proteinExistence type="inferred from homology"/>
<dbReference type="NCBIfam" id="NF006073">
    <property type="entry name" value="PRK08219.1"/>
    <property type="match status" value="1"/>
</dbReference>
<evidence type="ECO:0000256" key="1">
    <source>
        <dbReference type="ARBA" id="ARBA00006484"/>
    </source>
</evidence>
<dbReference type="GO" id="GO:0016020">
    <property type="term" value="C:membrane"/>
    <property type="evidence" value="ECO:0007669"/>
    <property type="project" value="TreeGrafter"/>
</dbReference>
<dbReference type="Proteomes" id="UP000515511">
    <property type="component" value="Chromosome"/>
</dbReference>
<dbReference type="SUPFAM" id="SSF51735">
    <property type="entry name" value="NAD(P)-binding Rossmann-fold domains"/>
    <property type="match status" value="1"/>
</dbReference>
<dbReference type="KEGG" id="lse:F1C12_17605"/>